<dbReference type="Proteomes" id="UP000028880">
    <property type="component" value="Unassembled WGS sequence"/>
</dbReference>
<reference evidence="2" key="1">
    <citation type="journal article" date="2014" name="Genome Announc.">
        <title>Draft Genome Sequence of Mycobacterium triplex DSM 44626.</title>
        <authorList>
            <person name="Sassi M."/>
            <person name="Croce O."/>
            <person name="Robert C."/>
            <person name="Raoult D."/>
            <person name="Drancourt M."/>
        </authorList>
    </citation>
    <scope>NUCLEOTIDE SEQUENCE [LARGE SCALE GENOMIC DNA]</scope>
    <source>
        <strain evidence="2">DSM 44626</strain>
    </source>
</reference>
<dbReference type="RefSeq" id="WP_036470875.1">
    <property type="nucleotide sequence ID" value="NZ_HG964446.1"/>
</dbReference>
<feature type="transmembrane region" description="Helical" evidence="1">
    <location>
        <begin position="166"/>
        <end position="188"/>
    </location>
</feature>
<reference evidence="2" key="2">
    <citation type="submission" date="2014-04" db="EMBL/GenBank/DDBJ databases">
        <authorList>
            <person name="Urmite Genomes U."/>
        </authorList>
    </citation>
    <scope>NUCLEOTIDE SEQUENCE</scope>
    <source>
        <strain evidence="2">DSM 44626</strain>
    </source>
</reference>
<dbReference type="OrthoDB" id="4627762at2"/>
<feature type="transmembrane region" description="Helical" evidence="1">
    <location>
        <begin position="209"/>
        <end position="227"/>
    </location>
</feature>
<evidence type="ECO:0000313" key="4">
    <source>
        <dbReference type="Proteomes" id="UP000193710"/>
    </source>
</evidence>
<feature type="transmembrane region" description="Helical" evidence="1">
    <location>
        <begin position="74"/>
        <end position="93"/>
    </location>
</feature>
<evidence type="ECO:0000313" key="3">
    <source>
        <dbReference type="EMBL" id="ORX00270.1"/>
    </source>
</evidence>
<dbReference type="AlphaFoldDB" id="A0A024K2E5"/>
<keyword evidence="1" id="KW-0472">Membrane</keyword>
<gene>
    <name evidence="3" type="ORF">AWC29_27335</name>
    <name evidence="2" type="ORF">BN973_04489</name>
</gene>
<dbReference type="InterPro" id="IPR021315">
    <property type="entry name" value="Gap/Sap"/>
</dbReference>
<name>A0A024K2E5_9MYCO</name>
<feature type="transmembrane region" description="Helical" evidence="1">
    <location>
        <begin position="128"/>
        <end position="154"/>
    </location>
</feature>
<accession>A0A024K2E5</accession>
<dbReference type="Proteomes" id="UP000193710">
    <property type="component" value="Unassembled WGS sequence"/>
</dbReference>
<dbReference type="HOGENOM" id="CLU_068662_0_0_11"/>
<sequence>MWITLLVMAFAMSVEPFRIGMTVLMLNRPRPMLQLFAFLCGGFAMGMTVGLSVVFGLQRRLLSSPQVSLPKLQILIGGSALLVAIVLSAQVMLREKVSRFKRPPADEPDLHEHHGLGRFSRRLLHGRSLWVAGVAGLGIALPSVDYLAALAAIVASGTAAATQFSALLMFHVVAFALVEIPLLAYLLAPDQTRAWMVALQIWIRSRRRVEVASLLAAAGCVLVFIGMRSL</sequence>
<reference evidence="3 4" key="3">
    <citation type="submission" date="2016-01" db="EMBL/GenBank/DDBJ databases">
        <title>The new phylogeny of the genus Mycobacterium.</title>
        <authorList>
            <person name="Tarcisio F."/>
            <person name="Conor M."/>
            <person name="Antonella G."/>
            <person name="Elisabetta G."/>
            <person name="Giulia F.S."/>
            <person name="Sara T."/>
            <person name="Anna F."/>
            <person name="Clotilde B."/>
            <person name="Roberto B."/>
            <person name="Veronica D.S."/>
            <person name="Fabio R."/>
            <person name="Monica P."/>
            <person name="Olivier J."/>
            <person name="Enrico T."/>
            <person name="Nicola S."/>
        </authorList>
    </citation>
    <scope>NUCLEOTIDE SEQUENCE [LARGE SCALE GENOMIC DNA]</scope>
    <source>
        <strain evidence="3 4">DSM 44626</strain>
    </source>
</reference>
<proteinExistence type="predicted"/>
<keyword evidence="1" id="KW-0812">Transmembrane</keyword>
<evidence type="ECO:0000313" key="2">
    <source>
        <dbReference type="EMBL" id="CDO90096.1"/>
    </source>
</evidence>
<dbReference type="EMBL" id="HG964446">
    <property type="protein sequence ID" value="CDO90096.1"/>
    <property type="molecule type" value="Genomic_DNA"/>
</dbReference>
<organism evidence="2">
    <name type="scientific">Mycobacterium triplex</name>
    <dbReference type="NCBI Taxonomy" id="47839"/>
    <lineage>
        <taxon>Bacteria</taxon>
        <taxon>Bacillati</taxon>
        <taxon>Actinomycetota</taxon>
        <taxon>Actinomycetes</taxon>
        <taxon>Mycobacteriales</taxon>
        <taxon>Mycobacteriaceae</taxon>
        <taxon>Mycobacterium</taxon>
        <taxon>Mycobacterium simiae complex</taxon>
    </lineage>
</organism>
<dbReference type="eggNOG" id="ENOG5033YWV">
    <property type="taxonomic scope" value="Bacteria"/>
</dbReference>
<dbReference type="Pfam" id="PF11139">
    <property type="entry name" value="SfLAP"/>
    <property type="match status" value="1"/>
</dbReference>
<evidence type="ECO:0000256" key="1">
    <source>
        <dbReference type="SAM" id="Phobius"/>
    </source>
</evidence>
<feature type="transmembrane region" description="Helical" evidence="1">
    <location>
        <begin position="33"/>
        <end position="54"/>
    </location>
</feature>
<keyword evidence="4" id="KW-1185">Reference proteome</keyword>
<keyword evidence="1" id="KW-1133">Transmembrane helix</keyword>
<dbReference type="EMBL" id="LQPY01000037">
    <property type="protein sequence ID" value="ORX00270.1"/>
    <property type="molecule type" value="Genomic_DNA"/>
</dbReference>
<protein>
    <submittedName>
        <fullName evidence="2">Putative integral membrane protein</fullName>
    </submittedName>
</protein>